<dbReference type="Proteomes" id="UP000051952">
    <property type="component" value="Unassembled WGS sequence"/>
</dbReference>
<feature type="region of interest" description="Disordered" evidence="1">
    <location>
        <begin position="490"/>
        <end position="541"/>
    </location>
</feature>
<feature type="compositionally biased region" description="Basic and acidic residues" evidence="1">
    <location>
        <begin position="788"/>
        <end position="797"/>
    </location>
</feature>
<dbReference type="VEuPathDB" id="TriTrypDB:BSAL_10830"/>
<gene>
    <name evidence="2" type="ORF">BSAL_10830</name>
</gene>
<name>A0A0S4JBF9_BODSA</name>
<feature type="region of interest" description="Disordered" evidence="1">
    <location>
        <begin position="776"/>
        <end position="807"/>
    </location>
</feature>
<organism evidence="2 3">
    <name type="scientific">Bodo saltans</name>
    <name type="common">Flagellated protozoan</name>
    <dbReference type="NCBI Taxonomy" id="75058"/>
    <lineage>
        <taxon>Eukaryota</taxon>
        <taxon>Discoba</taxon>
        <taxon>Euglenozoa</taxon>
        <taxon>Kinetoplastea</taxon>
        <taxon>Metakinetoplastina</taxon>
        <taxon>Eubodonida</taxon>
        <taxon>Bodonidae</taxon>
        <taxon>Bodo</taxon>
    </lineage>
</organism>
<protein>
    <submittedName>
        <fullName evidence="2">Uncharacterized protein</fullName>
    </submittedName>
</protein>
<feature type="compositionally biased region" description="Polar residues" evidence="1">
    <location>
        <begin position="502"/>
        <end position="511"/>
    </location>
</feature>
<evidence type="ECO:0000313" key="3">
    <source>
        <dbReference type="Proteomes" id="UP000051952"/>
    </source>
</evidence>
<evidence type="ECO:0000256" key="1">
    <source>
        <dbReference type="SAM" id="MobiDB-lite"/>
    </source>
</evidence>
<accession>A0A0S4JBF9</accession>
<dbReference type="EMBL" id="CYKH01001543">
    <property type="protein sequence ID" value="CUG87561.1"/>
    <property type="molecule type" value="Genomic_DNA"/>
</dbReference>
<evidence type="ECO:0000313" key="2">
    <source>
        <dbReference type="EMBL" id="CUG87561.1"/>
    </source>
</evidence>
<dbReference type="AlphaFoldDB" id="A0A0S4JBF9"/>
<reference evidence="3" key="1">
    <citation type="submission" date="2015-09" db="EMBL/GenBank/DDBJ databases">
        <authorList>
            <consortium name="Pathogen Informatics"/>
        </authorList>
    </citation>
    <scope>NUCLEOTIDE SEQUENCE [LARGE SCALE GENOMIC DNA]</scope>
    <source>
        <strain evidence="3">Lake Konstanz</strain>
    </source>
</reference>
<keyword evidence="3" id="KW-1185">Reference proteome</keyword>
<proteinExistence type="predicted"/>
<sequence>MLADGSSQSSGLIFSKTGWSNKVYPTISGYAAAHRGASGKSAALDRSAMIGSTRRWHVSSSASGIVTAMKPTIEFGSDPLDVFLARTVIPIALKWEAEDSVNVFFRRLPRALQRFTLHQGDKRGVNSNGGGGRGGVGGYAGALLEPWSHQPANIYSNAAAPLPLAWQRDHRAGSGDVAEVVHAFTLRMKSVELLGLNADTVFLLLRLTTALEAWGVSPGLSAALQVAVAERLQDRLDHTQSRGVSMDTAVSRHISSLESPTQNMLTFTRQLRHMDERLVSTSLMSTTTSQQAAEVDLLLRNVAPQATTTLWTVLPLHWAFCVKRGYLLDALELLDNVYVLGGSRLMSSFPPAAVLEKQLAGKYGVPLGQTSPRALQQYRFLRYVLELSSASISAPLYGAVFTATTTSRALGTPQEQLATPTQFGAVADAADHKSSTAGTAASLDIVDRAAASLCSILLDVLQSVMDAGHRGLLLYEEVTLQLHSDVRARRRNEGNKGNRGNASNDQVSSIGDGNINALLNRRPRVPPQEGTERRQQRPLESPAITIPASLVRSTEALRWIVDLLGAIVSDARIVPPKEPPAVLLPLPETMPRRQHPVGDDGGSRHARQWERRRVGDEFRFIFGNDPITTRRTTVARVNFPRVMSHTGQRVLAAAIELHTFWVSELSSPSSPATAAVAAASSSNQEDSSVVSALTLPTEPNAFAVVDTKSVHHEEDKSLHALLEPIAAWCDALEAVKSLAVQLADACVGTPLDDDVGAVVDAALSHNIPAATMNDHDHHEEHEHRRHVEHNARCHDNGDGQPTAAPRSVRQMRSNVANDDDFVMI</sequence>